<accession>A0A914HVW4</accession>
<dbReference type="InterPro" id="IPR056467">
    <property type="entry name" value="eWH_GTF3C1"/>
</dbReference>
<dbReference type="WBParaSite" id="Gr19_v10_g5155.t1">
    <property type="protein sequence ID" value="Gr19_v10_g5155.t1"/>
    <property type="gene ID" value="Gr19_v10_g5155"/>
</dbReference>
<dbReference type="GO" id="GO:0042791">
    <property type="term" value="P:5S class rRNA transcription by RNA polymerase III"/>
    <property type="evidence" value="ECO:0007669"/>
    <property type="project" value="TreeGrafter"/>
</dbReference>
<dbReference type="GO" id="GO:0006384">
    <property type="term" value="P:transcription initiation at RNA polymerase III promoter"/>
    <property type="evidence" value="ECO:0007669"/>
    <property type="project" value="InterPro"/>
</dbReference>
<feature type="region of interest" description="Disordered" evidence="1">
    <location>
        <begin position="282"/>
        <end position="318"/>
    </location>
</feature>
<dbReference type="AlphaFoldDB" id="A0A914HVW4"/>
<dbReference type="GO" id="GO:0000127">
    <property type="term" value="C:transcription factor TFIIIC complex"/>
    <property type="evidence" value="ECO:0007669"/>
    <property type="project" value="InterPro"/>
</dbReference>
<sequence length="878" mass="100452">MGKMESGDESNEAIDVEGISEPEGGALKTDSIFSPYDPSTFSFLHLYRPQNDVVASLIYYSGMEGVDRYEISKRLGINAKKKAGNRTISNSINAVMRICPDNFGTFQKMEGRHRFLKYYAKSEQHTPAGGVALAEFYNHFKQLTGVDCPYKLGESIKFPQQNLSTLRISDVTLKRLVRILEYIYQEKVVITQSKIEGQISTEERKDGYAYQVDRKSLKKCLIALSKRNFLNLMKMEITERGMQTLVDVITIPKIKTLDHPLISEALKQIIAEFKEQHKSFPTGVRLKQEPLEAKTPGNNREGNDGEYHDDSIAGPSNISNMKQELGEVETGKSLLNKTFNTLQRLSLQKYSRKGGGAPISVLSQRSLNSLVDSAKRRRLAKPSKAIKKRRLHIETEETEDNDDVQCQTPVSKLRQSNRKDRRVYDTVDTLSLQHKAYLRSRFTQRERDMLLLIRACSFFLNPVTRFWPNPKVMRTLMHEYVPESRTKTTYSLMASGVREVRSKERYAHHQYIVKTMASYKELIDLRNRLASMNFSQANKIDDQLQPKDLFFMNAFRTSYQLLFREAEDFPSVGVADIELRQYLNNNNLYFLTTSDRQKVDGSLWKNKASDKSEIRHFVAFNTILSVLLSSAGLKNGNNKLKNGKEDIEPVDNNGKMEKTQMTEADFNTANFVVEQLEIQTLADVLEKMRTDGLIIKRRCFDMRQSLGVKGKTTAETVLLLAEETQNSGEEMEVSNAGETLEVGQQCPRVDAGNESPYALNEGSPQKLGGIQMGNEWPTQLRCSQFYQHFFQPEYHRNLYESLSYEYSHAAMNHRSPHDFGNYECPGQLLTLANYLCQNLDESCFVRKARRVTMDWVRNLKEAMSSNISPQVQQNNFAT</sequence>
<dbReference type="PANTHER" id="PTHR15180">
    <property type="entry name" value="GENERAL TRANSCRIPTION FACTOR 3C POLYPEPTIDE 1"/>
    <property type="match status" value="1"/>
</dbReference>
<feature type="region of interest" description="Disordered" evidence="1">
    <location>
        <begin position="1"/>
        <end position="22"/>
    </location>
</feature>
<feature type="compositionally biased region" description="Acidic residues" evidence="1">
    <location>
        <begin position="7"/>
        <end position="20"/>
    </location>
</feature>
<feature type="compositionally biased region" description="Basic and acidic residues" evidence="1">
    <location>
        <begin position="301"/>
        <end position="311"/>
    </location>
</feature>
<evidence type="ECO:0000313" key="4">
    <source>
        <dbReference type="WBParaSite" id="Gr19_v10_g5155.t1"/>
    </source>
</evidence>
<evidence type="ECO:0000313" key="3">
    <source>
        <dbReference type="Proteomes" id="UP000887572"/>
    </source>
</evidence>
<evidence type="ECO:0000259" key="2">
    <source>
        <dbReference type="Pfam" id="PF24101"/>
    </source>
</evidence>
<organism evidence="3 4">
    <name type="scientific">Globodera rostochiensis</name>
    <name type="common">Golden nematode worm</name>
    <name type="synonym">Heterodera rostochiensis</name>
    <dbReference type="NCBI Taxonomy" id="31243"/>
    <lineage>
        <taxon>Eukaryota</taxon>
        <taxon>Metazoa</taxon>
        <taxon>Ecdysozoa</taxon>
        <taxon>Nematoda</taxon>
        <taxon>Chromadorea</taxon>
        <taxon>Rhabditida</taxon>
        <taxon>Tylenchina</taxon>
        <taxon>Tylenchomorpha</taxon>
        <taxon>Tylenchoidea</taxon>
        <taxon>Heteroderidae</taxon>
        <taxon>Heteroderinae</taxon>
        <taxon>Globodera</taxon>
    </lineage>
</organism>
<name>A0A914HVW4_GLORO</name>
<proteinExistence type="predicted"/>
<dbReference type="GO" id="GO:0003677">
    <property type="term" value="F:DNA binding"/>
    <property type="evidence" value="ECO:0007669"/>
    <property type="project" value="InterPro"/>
</dbReference>
<keyword evidence="3" id="KW-1185">Reference proteome</keyword>
<dbReference type="Pfam" id="PF24101">
    <property type="entry name" value="WHD_GTF3C1"/>
    <property type="match status" value="1"/>
</dbReference>
<dbReference type="PANTHER" id="PTHR15180:SF1">
    <property type="entry name" value="GENERAL TRANSCRIPTION FACTOR 3C POLYPEPTIDE 1"/>
    <property type="match status" value="1"/>
</dbReference>
<reference evidence="4" key="1">
    <citation type="submission" date="2022-11" db="UniProtKB">
        <authorList>
            <consortium name="WormBaseParasite"/>
        </authorList>
    </citation>
    <scope>IDENTIFICATION</scope>
</reference>
<protein>
    <recommendedName>
        <fullName evidence="2">GTF3C1 extended winged-helix domain-containing protein</fullName>
    </recommendedName>
</protein>
<dbReference type="Proteomes" id="UP000887572">
    <property type="component" value="Unplaced"/>
</dbReference>
<feature type="domain" description="GTF3C1 extended winged-helix" evidence="2">
    <location>
        <begin position="168"/>
        <end position="274"/>
    </location>
</feature>
<dbReference type="InterPro" id="IPR044210">
    <property type="entry name" value="Tfc3-like"/>
</dbReference>
<evidence type="ECO:0000256" key="1">
    <source>
        <dbReference type="SAM" id="MobiDB-lite"/>
    </source>
</evidence>